<comment type="caution">
    <text evidence="2">The sequence shown here is derived from an EMBL/GenBank/DDBJ whole genome shotgun (WGS) entry which is preliminary data.</text>
</comment>
<dbReference type="Proteomes" id="UP000813423">
    <property type="component" value="Unassembled WGS sequence"/>
</dbReference>
<dbReference type="CDD" id="cd04301">
    <property type="entry name" value="NAT_SF"/>
    <property type="match status" value="1"/>
</dbReference>
<dbReference type="Gene3D" id="3.40.630.30">
    <property type="match status" value="1"/>
</dbReference>
<proteinExistence type="predicted"/>
<evidence type="ECO:0000313" key="2">
    <source>
        <dbReference type="EMBL" id="KAH1906753.1"/>
    </source>
</evidence>
<dbReference type="SUPFAM" id="SSF55729">
    <property type="entry name" value="Acyl-CoA N-acyltransferases (Nat)"/>
    <property type="match status" value="1"/>
</dbReference>
<organism evidence="2 3">
    <name type="scientific">Aspergillus fumigatus</name>
    <name type="common">Neosartorya fumigata</name>
    <dbReference type="NCBI Taxonomy" id="746128"/>
    <lineage>
        <taxon>Eukaryota</taxon>
        <taxon>Fungi</taxon>
        <taxon>Dikarya</taxon>
        <taxon>Ascomycota</taxon>
        <taxon>Pezizomycotina</taxon>
        <taxon>Eurotiomycetes</taxon>
        <taxon>Eurotiomycetidae</taxon>
        <taxon>Eurotiales</taxon>
        <taxon>Aspergillaceae</taxon>
        <taxon>Aspergillus</taxon>
        <taxon>Aspergillus subgen. Fumigati</taxon>
    </lineage>
</organism>
<sequence>MSEPIDSDSTYGTYDAQASTNYGVRGTRQLNNRNKNTPMRKEYYASGINDIGWWYDYDYKSPGLGLGDYTTEATQDDISQIHTIYSFYVRESVATFLRQPPPLESLISSFREIQSRGLPYRVAIDTTGKVLGYGYLAPFNGTRMAYAPTVEVSLYVHPEYTSKGVGSRLLSSILESVESEAGVWHRACEHKEYESHVQVIPEDEGRVCSIIACMAVDTTGKENGEGLRKWYEQRGFVERGRLKNVGYKQGRWIDTVYLQYSVRRDANL</sequence>
<evidence type="ECO:0000256" key="1">
    <source>
        <dbReference type="SAM" id="MobiDB-lite"/>
    </source>
</evidence>
<name>A0A8H4ML30_ASPFM</name>
<protein>
    <submittedName>
        <fullName evidence="2">Uncharacterized protein</fullName>
    </submittedName>
</protein>
<dbReference type="InterPro" id="IPR016181">
    <property type="entry name" value="Acyl_CoA_acyltransferase"/>
</dbReference>
<dbReference type="EMBL" id="JAIBSC010000034">
    <property type="protein sequence ID" value="KAH1906753.1"/>
    <property type="molecule type" value="Genomic_DNA"/>
</dbReference>
<feature type="region of interest" description="Disordered" evidence="1">
    <location>
        <begin position="1"/>
        <end position="35"/>
    </location>
</feature>
<dbReference type="PROSITE" id="PS51186">
    <property type="entry name" value="GNAT"/>
    <property type="match status" value="1"/>
</dbReference>
<accession>A0A8H4ML30</accession>
<dbReference type="GO" id="GO:0016747">
    <property type="term" value="F:acyltransferase activity, transferring groups other than amino-acyl groups"/>
    <property type="evidence" value="ECO:0007669"/>
    <property type="project" value="InterPro"/>
</dbReference>
<reference evidence="2" key="1">
    <citation type="submission" date="2021-08" db="EMBL/GenBank/DDBJ databases">
        <title>Global Aspergillus fumigatus from environmental and clinical sources.</title>
        <authorList>
            <person name="Barber A."/>
            <person name="Sae-Ong T."/>
        </authorList>
    </citation>
    <scope>NUCLEOTIDE SEQUENCE</scope>
    <source>
        <strain evidence="2">NRZ-2016-071</strain>
    </source>
</reference>
<gene>
    <name evidence="2" type="ORF">KXV57_005190</name>
</gene>
<dbReference type="Pfam" id="PF00583">
    <property type="entry name" value="Acetyltransf_1"/>
    <property type="match status" value="1"/>
</dbReference>
<evidence type="ECO:0000313" key="3">
    <source>
        <dbReference type="Proteomes" id="UP000813423"/>
    </source>
</evidence>
<dbReference type="InterPro" id="IPR000182">
    <property type="entry name" value="GNAT_dom"/>
</dbReference>
<dbReference type="AlphaFoldDB" id="A0A8H4ML30"/>
<feature type="compositionally biased region" description="Polar residues" evidence="1">
    <location>
        <begin position="7"/>
        <end position="35"/>
    </location>
</feature>